<evidence type="ECO:0000313" key="2">
    <source>
        <dbReference type="Proteomes" id="UP000198888"/>
    </source>
</evidence>
<evidence type="ECO:0000313" key="1">
    <source>
        <dbReference type="EMBL" id="SEJ03079.1"/>
    </source>
</evidence>
<dbReference type="EMBL" id="FNYR01000017">
    <property type="protein sequence ID" value="SEJ03079.1"/>
    <property type="molecule type" value="Genomic_DNA"/>
</dbReference>
<dbReference type="AlphaFoldDB" id="A0A1H6VEK1"/>
<proteinExistence type="predicted"/>
<dbReference type="KEGG" id="hae:halTADL_1291"/>
<dbReference type="STRING" id="1073996.SAMN05444271_11712"/>
<accession>A0A1H6VEK1</accession>
<accession>A0A2H4Q190</accession>
<gene>
    <name evidence="1" type="ORF">SAMN05444271_11712</name>
</gene>
<keyword evidence="2" id="KW-1185">Reference proteome</keyword>
<sequence length="288" mass="32645">MSSVITKQWADIDGWWDNHVEYHGHGLEVVSKLIEQSNLQWAANESIFTQDPLCESWEPQSPMSGPLRTNQEENWSQWLAHLIRSSDGRFSHELFGVPEQSTTSVDREIHMSSQEHHDRRVDIIVEFPELSFSIELKKGDEHYEKSSEAAYLAEANTDHDKPWTHYLLVPELKQPAVVDAFGDNIDLSGAGTPTIYSEAFVDVEILWWNDVAAALRRAITAEINENWQASAYLFITLIEQKIMQFHSQSAIEQITAGGDVPDLASVRGVDIDDQIKYLRASLGGDPRD</sequence>
<protein>
    <submittedName>
        <fullName evidence="1">Uncharacterized protein</fullName>
    </submittedName>
</protein>
<dbReference type="Proteomes" id="UP000198888">
    <property type="component" value="Unassembled WGS sequence"/>
</dbReference>
<dbReference type="GeneID" id="35002100"/>
<reference evidence="1 2" key="1">
    <citation type="submission" date="2016-10" db="EMBL/GenBank/DDBJ databases">
        <authorList>
            <person name="de Groot N.N."/>
        </authorList>
    </citation>
    <scope>NUCLEOTIDE SEQUENCE [LARGE SCALE GENOMIC DNA]</scope>
    <source>
        <strain evidence="1 2">DSM 22187</strain>
    </source>
</reference>
<organism evidence="1 2">
    <name type="scientific">Halohasta litchfieldiae</name>
    <dbReference type="NCBI Taxonomy" id="1073996"/>
    <lineage>
        <taxon>Archaea</taxon>
        <taxon>Methanobacteriati</taxon>
        <taxon>Methanobacteriota</taxon>
        <taxon>Stenosarchaea group</taxon>
        <taxon>Halobacteria</taxon>
        <taxon>Halobacteriales</taxon>
        <taxon>Haloferacaceae</taxon>
        <taxon>Halohasta</taxon>
    </lineage>
</organism>
<name>A0A1H6VEK1_9EURY</name>
<dbReference type="RefSeq" id="WP_049933918.1">
    <property type="nucleotide sequence ID" value="NZ_CP024845.1"/>
</dbReference>